<dbReference type="InterPro" id="IPR028939">
    <property type="entry name" value="P5C_Rdtase_cat_N"/>
</dbReference>
<dbReference type="SUPFAM" id="SSF51735">
    <property type="entry name" value="NAD(P)-binding Rossmann-fold domains"/>
    <property type="match status" value="1"/>
</dbReference>
<dbReference type="Gene3D" id="1.10.1040.20">
    <property type="entry name" value="ProC-like, C-terminal domain"/>
    <property type="match status" value="1"/>
</dbReference>
<feature type="domain" description="DUF2520" evidence="2">
    <location>
        <begin position="122"/>
        <end position="245"/>
    </location>
</feature>
<gene>
    <name evidence="3" type="ORF">ACFSTG_13275</name>
</gene>
<dbReference type="Pfam" id="PF10728">
    <property type="entry name" value="DUF2520"/>
    <property type="match status" value="1"/>
</dbReference>
<dbReference type="Gene3D" id="3.40.50.720">
    <property type="entry name" value="NAD(P)-binding Rossmann-like Domain"/>
    <property type="match status" value="1"/>
</dbReference>
<proteinExistence type="predicted"/>
<name>A0ABW5IYW7_9FLAO</name>
<dbReference type="InterPro" id="IPR008927">
    <property type="entry name" value="6-PGluconate_DH-like_C_sf"/>
</dbReference>
<protein>
    <submittedName>
        <fullName evidence="3">Rossmann-like and DUF2520 domain-containing protein</fullName>
    </submittedName>
</protein>
<dbReference type="Proteomes" id="UP001597468">
    <property type="component" value="Unassembled WGS sequence"/>
</dbReference>
<dbReference type="SUPFAM" id="SSF48179">
    <property type="entry name" value="6-phosphogluconate dehydrogenase C-terminal domain-like"/>
    <property type="match status" value="1"/>
</dbReference>
<accession>A0ABW5IYW7</accession>
<dbReference type="EMBL" id="JBHULT010000011">
    <property type="protein sequence ID" value="MFD2518872.1"/>
    <property type="molecule type" value="Genomic_DNA"/>
</dbReference>
<keyword evidence="4" id="KW-1185">Reference proteome</keyword>
<organism evidence="3 4">
    <name type="scientific">Salinimicrobium flavum</name>
    <dbReference type="NCBI Taxonomy" id="1737065"/>
    <lineage>
        <taxon>Bacteria</taxon>
        <taxon>Pseudomonadati</taxon>
        <taxon>Bacteroidota</taxon>
        <taxon>Flavobacteriia</taxon>
        <taxon>Flavobacteriales</taxon>
        <taxon>Flavobacteriaceae</taxon>
        <taxon>Salinimicrobium</taxon>
    </lineage>
</organism>
<dbReference type="RefSeq" id="WP_380753856.1">
    <property type="nucleotide sequence ID" value="NZ_JBHULT010000011.1"/>
</dbReference>
<comment type="caution">
    <text evidence="3">The sequence shown here is derived from an EMBL/GenBank/DDBJ whole genome shotgun (WGS) entry which is preliminary data.</text>
</comment>
<reference evidence="4" key="1">
    <citation type="journal article" date="2019" name="Int. J. Syst. Evol. Microbiol.">
        <title>The Global Catalogue of Microorganisms (GCM) 10K type strain sequencing project: providing services to taxonomists for standard genome sequencing and annotation.</title>
        <authorList>
            <consortium name="The Broad Institute Genomics Platform"/>
            <consortium name="The Broad Institute Genome Sequencing Center for Infectious Disease"/>
            <person name="Wu L."/>
            <person name="Ma J."/>
        </authorList>
    </citation>
    <scope>NUCLEOTIDE SEQUENCE [LARGE SCALE GENOMIC DNA]</scope>
    <source>
        <strain evidence="4">KCTC 42585</strain>
    </source>
</reference>
<dbReference type="PANTHER" id="PTHR40459:SF1">
    <property type="entry name" value="CONSERVED HYPOTHETICAL ALANINE AND LEUCINE RICH PROTEIN"/>
    <property type="match status" value="1"/>
</dbReference>
<dbReference type="InterPro" id="IPR037108">
    <property type="entry name" value="TM1727-like_C_sf"/>
</dbReference>
<dbReference type="InterPro" id="IPR018931">
    <property type="entry name" value="DUF2520"/>
</dbReference>
<dbReference type="InterPro" id="IPR036291">
    <property type="entry name" value="NAD(P)-bd_dom_sf"/>
</dbReference>
<sequence length="254" mass="28375">MINLVLLGSGNVATHLYKALSASQRVKVIQVYNHASGSLQPFKKETPVTTSFSEIMEADIYLLALKDDVIPQVSEKLSKKQGLVVHTSGAVALNGLLPNRRRGVFYPLQTFSKEKEVNYSEIPFCLEANDEEDLDLLKSLARDISGKAYEISSQQRKKLHLSAVFVCNFVNHMYSIGEKICRDNKIPFEILQPLIKETAEKIKTASPREMQTGPAIRGDQSTIDAHLDLLVSSENKQIYQLLTSAIQTFHGKKL</sequence>
<evidence type="ECO:0000313" key="3">
    <source>
        <dbReference type="EMBL" id="MFD2518872.1"/>
    </source>
</evidence>
<feature type="domain" description="Pyrroline-5-carboxylate reductase catalytic N-terminal" evidence="1">
    <location>
        <begin position="5"/>
        <end position="85"/>
    </location>
</feature>
<evidence type="ECO:0000259" key="2">
    <source>
        <dbReference type="Pfam" id="PF10728"/>
    </source>
</evidence>
<dbReference type="PANTHER" id="PTHR40459">
    <property type="entry name" value="CONSERVED HYPOTHETICAL ALANINE AND LEUCINE RICH PROTEIN"/>
    <property type="match status" value="1"/>
</dbReference>
<evidence type="ECO:0000259" key="1">
    <source>
        <dbReference type="Pfam" id="PF03807"/>
    </source>
</evidence>
<evidence type="ECO:0000313" key="4">
    <source>
        <dbReference type="Proteomes" id="UP001597468"/>
    </source>
</evidence>
<dbReference type="Pfam" id="PF03807">
    <property type="entry name" value="F420_oxidored"/>
    <property type="match status" value="1"/>
</dbReference>